<name>A0A814AXS1_9BILA</name>
<feature type="region of interest" description="Disordered" evidence="1">
    <location>
        <begin position="289"/>
        <end position="336"/>
    </location>
</feature>
<evidence type="ECO:0000313" key="3">
    <source>
        <dbReference type="EMBL" id="CAF3700687.1"/>
    </source>
</evidence>
<feature type="compositionally biased region" description="Polar residues" evidence="1">
    <location>
        <begin position="417"/>
        <end position="426"/>
    </location>
</feature>
<feature type="region of interest" description="Disordered" evidence="1">
    <location>
        <begin position="230"/>
        <end position="249"/>
    </location>
</feature>
<dbReference type="Proteomes" id="UP000663829">
    <property type="component" value="Unassembled WGS sequence"/>
</dbReference>
<accession>A0A814AXS1</accession>
<protein>
    <submittedName>
        <fullName evidence="2">Uncharacterized protein</fullName>
    </submittedName>
</protein>
<evidence type="ECO:0000256" key="1">
    <source>
        <dbReference type="SAM" id="MobiDB-lite"/>
    </source>
</evidence>
<dbReference type="Proteomes" id="UP000681722">
    <property type="component" value="Unassembled WGS sequence"/>
</dbReference>
<dbReference type="OrthoDB" id="10042648at2759"/>
<sequence>MAASNGFCTGAYSLQLPYLGSIQLGKSPPNLYALQKPLRELYIPYRRRHQVPLEERRIIISTTDIIMFEPDAALKGKKLIYSDINSIVDVQALGLYMNKQALVEEKKFSMAFLPIGCENESRFQSLYSTIDKTQNQLLNLNWHPPICLLIMRKIGTTLGISSLDCHTFLMLKESRAFEFCDMIRKLLSKRSPSPLLKTTSTLLKLEHLNKNNNNDNNDQQTRIKTKYLNRHRPVSAMEHSQVEINTNSKNRRSVSIAYSNDIRSSLPCEEQQKKSSGSDDVTQKALNNNLTNTESHSSCSLLSSSSPLRTLNIKQRSSRNEEEKEYDEQDQLHNNNKERHFIKASNSLTNDDDQDLESIEVVNELLSIYAENLKNTLKDEHYQQQQQQHIQRRSSFISLDQQKLDQTNLQSSLNTMKKRIQQQQHQPRTDSSSRPRSANRLFGLGKKRVRSPHLLPTILSATNTPTTIRSSSTYIEKSPPPLPPPISSLKSNGIENSGHLLRPQLVLNRYGDIGNYVPKLLRNENGHLSQQHQQQQKSSTWFKTLKSDSNDNIFFRANNGHIINGFLNIDFANNSNNNLYCSSPCLNQRDYNTDRITPHHNGYHNGGNNLKQQRAQTDFITPQQQQSNGVAATRIKQNDNSQFSPYKKDLSNPKHSQLPMLSNNSVDYEYDDGYPQYQHRIPRAVLDTNTNLQIKLMKNDNNNAYVINGQAMSSFVHGTIGPIRNSFSDYITDPQQQQHDSNPKQVIGGIKVFPGAPNRLHLRHVDINRTSEPTSSSFTLKTANNGIKKRIPSFDHKILDYRQHLRHINRADELYGAEQQQQQYQSQITTANGHSHQQNGVIKNGYHHQNNSNHRINMMNGRLNELEHSLGYFP</sequence>
<dbReference type="AlphaFoldDB" id="A0A814AXS1"/>
<dbReference type="EMBL" id="CAJNOQ010001821">
    <property type="protein sequence ID" value="CAF0921423.1"/>
    <property type="molecule type" value="Genomic_DNA"/>
</dbReference>
<gene>
    <name evidence="2" type="ORF">GPM918_LOCUS9675</name>
    <name evidence="3" type="ORF">SRO942_LOCUS9676</name>
</gene>
<organism evidence="2 4">
    <name type="scientific">Didymodactylos carnosus</name>
    <dbReference type="NCBI Taxonomy" id="1234261"/>
    <lineage>
        <taxon>Eukaryota</taxon>
        <taxon>Metazoa</taxon>
        <taxon>Spiralia</taxon>
        <taxon>Gnathifera</taxon>
        <taxon>Rotifera</taxon>
        <taxon>Eurotatoria</taxon>
        <taxon>Bdelloidea</taxon>
        <taxon>Philodinida</taxon>
        <taxon>Philodinidae</taxon>
        <taxon>Didymodactylos</taxon>
    </lineage>
</organism>
<evidence type="ECO:0000313" key="4">
    <source>
        <dbReference type="Proteomes" id="UP000663829"/>
    </source>
</evidence>
<keyword evidence="4" id="KW-1185">Reference proteome</keyword>
<dbReference type="EMBL" id="CAJOBC010001821">
    <property type="protein sequence ID" value="CAF3700687.1"/>
    <property type="molecule type" value="Genomic_DNA"/>
</dbReference>
<proteinExistence type="predicted"/>
<comment type="caution">
    <text evidence="2">The sequence shown here is derived from an EMBL/GenBank/DDBJ whole genome shotgun (WGS) entry which is preliminary data.</text>
</comment>
<feature type="compositionally biased region" description="Low complexity" evidence="1">
    <location>
        <begin position="295"/>
        <end position="308"/>
    </location>
</feature>
<reference evidence="2" key="1">
    <citation type="submission" date="2021-02" db="EMBL/GenBank/DDBJ databases">
        <authorList>
            <person name="Nowell W R."/>
        </authorList>
    </citation>
    <scope>NUCLEOTIDE SEQUENCE</scope>
</reference>
<evidence type="ECO:0000313" key="2">
    <source>
        <dbReference type="EMBL" id="CAF0921423.1"/>
    </source>
</evidence>
<feature type="region of interest" description="Disordered" evidence="1">
    <location>
        <begin position="417"/>
        <end position="438"/>
    </location>
</feature>